<proteinExistence type="predicted"/>
<protein>
    <submittedName>
        <fullName evidence="1">Uncharacterized protein</fullName>
    </submittedName>
</protein>
<dbReference type="AlphaFoldDB" id="A0A420JC53"/>
<reference evidence="1 2" key="1">
    <citation type="journal article" date="2018" name="BMC Genomics">
        <title>Comparative genome analyses reveal sequence features reflecting distinct modes of host-adaptation between dicot and monocot powdery mildew.</title>
        <authorList>
            <person name="Wu Y."/>
            <person name="Ma X."/>
            <person name="Pan Z."/>
            <person name="Kale S.D."/>
            <person name="Song Y."/>
            <person name="King H."/>
            <person name="Zhang Q."/>
            <person name="Presley C."/>
            <person name="Deng X."/>
            <person name="Wei C.I."/>
            <person name="Xiao S."/>
        </authorList>
    </citation>
    <scope>NUCLEOTIDE SEQUENCE [LARGE SCALE GENOMIC DNA]</scope>
    <source>
        <strain evidence="1">UMSG1</strain>
    </source>
</reference>
<accession>A0A420JC53</accession>
<sequence length="175" mass="20264">MAEKEILQSLRKTLRSVGVNVKKDEVVVWDALNEMTTTTKFPPWTEDKIRKSLRDKSFNFTSGKIRWLLENNFGRQESYTTSESAKIQSETCKLGESELPKTRNLLLPEKQPYDQQPNYRADICQQSGNLSKIYTQSIKLSGENDSSTCRLMIFNNNCSRAGVTREFFPRFFLQC</sequence>
<name>A0A420JC53_9PEZI</name>
<dbReference type="Proteomes" id="UP000285326">
    <property type="component" value="Unassembled WGS sequence"/>
</dbReference>
<gene>
    <name evidence="1" type="ORF">GcM1_090008</name>
</gene>
<evidence type="ECO:0000313" key="2">
    <source>
        <dbReference type="Proteomes" id="UP000285326"/>
    </source>
</evidence>
<comment type="caution">
    <text evidence="1">The sequence shown here is derived from an EMBL/GenBank/DDBJ whole genome shotgun (WGS) entry which is preliminary data.</text>
</comment>
<organism evidence="1 2">
    <name type="scientific">Golovinomyces cichoracearum</name>
    <dbReference type="NCBI Taxonomy" id="62708"/>
    <lineage>
        <taxon>Eukaryota</taxon>
        <taxon>Fungi</taxon>
        <taxon>Dikarya</taxon>
        <taxon>Ascomycota</taxon>
        <taxon>Pezizomycotina</taxon>
        <taxon>Leotiomycetes</taxon>
        <taxon>Erysiphales</taxon>
        <taxon>Erysiphaceae</taxon>
        <taxon>Golovinomyces</taxon>
    </lineage>
</organism>
<evidence type="ECO:0000313" key="1">
    <source>
        <dbReference type="EMBL" id="RKF84393.1"/>
    </source>
</evidence>
<dbReference type="EMBL" id="MCBS01009011">
    <property type="protein sequence ID" value="RKF84393.1"/>
    <property type="molecule type" value="Genomic_DNA"/>
</dbReference>